<sequence length="1419" mass="164500">MFIFAAIFCNLVILLSLVSSENEVSKVFSQTKILNACKNICRCKTDAFIKNDEDRHITWSKIYIHCTTFNNLHKIFLDRKQMIYNEDSNEYDEPVEYNEALPPEIQDISDNIYNGYKSSKNEKKTFEIIEVEIDEVSKASFETKMNQYDEYYYLKYITKLTFRGTSCLNRISGEKFLQYLPNLYMLSIKSSAETLDIELVDLSNLLDFRIEVGNAVNLYCAFENEMCLSNPKGLSNFEIYFNNIQDFTKTGLNIYGKMELPKKIEDFLLSYDKSSERVTPCSTLQTNTEIKLEKKKKLFENIEFQKFHFIMPYEKEYRNEFKNVLLQAKDTIADINVLNEIHIEGERTIVESLLIKVYELGLQNKLVLQLNNFDSNFDIPILYAPQTSFDESQFEKCNYGEKILKNSDMNVYVDNVENIAVIRGFHLKLSQLFDLKEHFQNSKDIRVYTYNIDIDTEPYESFYNIFKEKLYKDGGIKFIVYYVNIGSTKQEKINGFYPGDDTPFRGSFHYRKYFQLQFISMKNFDEPDPIFTRAITTCLIMNVGVYHKRAPNSLLLDNKMLSTWYNIIKNSLKYNDTLYNSLEISRSQSAFKYLQSYITMSDNMNAQMTRVPLLSIQILSQNIQILAQAGRDIRDKSKHLNTLKTLNSQSQQTLQAIGDSKISILKASMKKSISLGEIEKRKQKDIEKQWNQTQQLIDYLTKEFETFKTEVETESVTFKNGVILATSLAVAEAAAEAVNCIIGIFSGGFNPAKALNAARKIFTKLGSIIPKVIKVMRAIKSLIDKRKLLGTTFKKVKEAWKNMGPKLTSFFQSQKNVLLEWWNKKKNDKDLVNKYSDKITEFFKKEGTAESTKEIVENTISLTKAIRTVKIGYDPGQPLTGIHDGFNYSRFTTIKEAVEKFKHPGVNETINLGQNLSSVDVFKWTIAKEHVTGMMDTTLSDDVPEATNYRTALLKLITTGETRTQAALDQAVLETSFSASCFAWELYTEEGISIGNEIEKTKENLKGDKPSGETLSNEIKKLNSSLHLDIEWEQLAIKLELVHLNEEYCNAYYYFHLEKCEDDLRINPSDDLEKILSIQNILLYQSNSKLQNLFPPPQTFTDLSITIEQPKYCKCFEIFKTKKDSAEINVITITNDDINYRKRAVEEMYESVKECLIPHLDYKKLKENTILTKKHIDNEDLEKLKERKIANDLLDNCINNPIENVKKNKQFVYKVDIDSSYFIGHERVRIDEVKVIFKGAKTTNGIVKIYAESTGISEDRYKDQCYKFIGDRWIRLLSYYSKSSISNEANTDVTQKKDIAPNLVKLLERELYDQVTFIDTANIHKKFEGLFTSPTVFTTWSFIIPEKINPGLNLEELKEIELKFSGSFITTDYNKEITQCKVKDKEEIEATAETQQKKKIKKKIKKRKTKENIQQKKYI</sequence>
<accession>A0ABM4CH09</accession>
<evidence type="ECO:0000313" key="2">
    <source>
        <dbReference type="Proteomes" id="UP001652625"/>
    </source>
</evidence>
<evidence type="ECO:0000256" key="1">
    <source>
        <dbReference type="SAM" id="SignalP"/>
    </source>
</evidence>
<evidence type="ECO:0000313" key="3">
    <source>
        <dbReference type="RefSeq" id="XP_065661011.1"/>
    </source>
</evidence>
<proteinExistence type="predicted"/>
<dbReference type="GeneID" id="136084618"/>
<dbReference type="Proteomes" id="UP001652625">
    <property type="component" value="Chromosome 09"/>
</dbReference>
<feature type="chain" id="PRO_5045310223" evidence="1">
    <location>
        <begin position="21"/>
        <end position="1419"/>
    </location>
</feature>
<organism evidence="2 3">
    <name type="scientific">Hydra vulgaris</name>
    <name type="common">Hydra</name>
    <name type="synonym">Hydra attenuata</name>
    <dbReference type="NCBI Taxonomy" id="6087"/>
    <lineage>
        <taxon>Eukaryota</taxon>
        <taxon>Metazoa</taxon>
        <taxon>Cnidaria</taxon>
        <taxon>Hydrozoa</taxon>
        <taxon>Hydroidolina</taxon>
        <taxon>Anthoathecata</taxon>
        <taxon>Aplanulata</taxon>
        <taxon>Hydridae</taxon>
        <taxon>Hydra</taxon>
    </lineage>
</organism>
<gene>
    <name evidence="3" type="primary">LOC136084618</name>
</gene>
<keyword evidence="2" id="KW-1185">Reference proteome</keyword>
<dbReference type="RefSeq" id="XP_065661011.1">
    <property type="nucleotide sequence ID" value="XM_065804939.1"/>
</dbReference>
<name>A0ABM4CH09_HYDVU</name>
<feature type="signal peptide" evidence="1">
    <location>
        <begin position="1"/>
        <end position="20"/>
    </location>
</feature>
<reference evidence="3" key="1">
    <citation type="submission" date="2025-08" db="UniProtKB">
        <authorList>
            <consortium name="RefSeq"/>
        </authorList>
    </citation>
    <scope>IDENTIFICATION</scope>
</reference>
<keyword evidence="1" id="KW-0732">Signal</keyword>
<protein>
    <submittedName>
        <fullName evidence="3">Uncharacterized protein LOC136084618 isoform X2</fullName>
    </submittedName>
</protein>